<keyword evidence="1" id="KW-0472">Membrane</keyword>
<sequence length="308" mass="35430">MVGGARPTAHGSFPEEGLRMASQSHTFVGPPIEARRFLSHFSASTPRHWCGGNAMLTHFLNSYTLLVPGNEGYYIRTLKRVMPSLSDPAMRTMVAQFLLQEGQHGAGHHRCWRMLESQGYRISGFQRRVDGFLYKVLEPITPLRLRVAMVACVEHVNAYLGHEFLAQDLLRDADPDLRALFEWHFAEEIEHKHVVFDVLHVRGGGYLLRVFATLLVLPLFYLLMGLGAAMLLQQDKLLWRRSTWTQLRQHLFSKDHMARRTLGYLFDYLRPGFHPWQLDDRELARMVIDRYSTPEAPVLEPLPRSQAA</sequence>
<evidence type="ECO:0000256" key="1">
    <source>
        <dbReference type="SAM" id="Phobius"/>
    </source>
</evidence>
<dbReference type="PIRSF" id="PIRSF007580">
    <property type="entry name" value="UCP07580"/>
    <property type="match status" value="1"/>
</dbReference>
<gene>
    <name evidence="2" type="ORF">EER27_06740</name>
</gene>
<name>A0A3M8SVT2_9GAMM</name>
<dbReference type="EMBL" id="RIBS01000002">
    <property type="protein sequence ID" value="RNF85448.1"/>
    <property type="molecule type" value="Genomic_DNA"/>
</dbReference>
<evidence type="ECO:0000313" key="2">
    <source>
        <dbReference type="EMBL" id="RNF85448.1"/>
    </source>
</evidence>
<dbReference type="PANTHER" id="PTHR39456">
    <property type="entry name" value="METAL-DEPENDENT HYDROLASE"/>
    <property type="match status" value="1"/>
</dbReference>
<evidence type="ECO:0000313" key="3">
    <source>
        <dbReference type="Proteomes" id="UP000267049"/>
    </source>
</evidence>
<organism evidence="2 3">
    <name type="scientific">Montanilutibacter psychrotolerans</name>
    <dbReference type="NCBI Taxonomy" id="1327343"/>
    <lineage>
        <taxon>Bacteria</taxon>
        <taxon>Pseudomonadati</taxon>
        <taxon>Pseudomonadota</taxon>
        <taxon>Gammaproteobacteria</taxon>
        <taxon>Lysobacterales</taxon>
        <taxon>Lysobacteraceae</taxon>
        <taxon>Montanilutibacter</taxon>
    </lineage>
</organism>
<feature type="transmembrane region" description="Helical" evidence="1">
    <location>
        <begin position="206"/>
        <end position="232"/>
    </location>
</feature>
<comment type="caution">
    <text evidence="2">The sequence shown here is derived from an EMBL/GenBank/DDBJ whole genome shotgun (WGS) entry which is preliminary data.</text>
</comment>
<dbReference type="Proteomes" id="UP000267049">
    <property type="component" value="Unassembled WGS sequence"/>
</dbReference>
<keyword evidence="1" id="KW-0812">Transmembrane</keyword>
<keyword evidence="3" id="KW-1185">Reference proteome</keyword>
<keyword evidence="1" id="KW-1133">Transmembrane helix</keyword>
<dbReference type="OrthoDB" id="4760165at2"/>
<dbReference type="GO" id="GO:0016787">
    <property type="term" value="F:hydrolase activity"/>
    <property type="evidence" value="ECO:0007669"/>
    <property type="project" value="UniProtKB-KW"/>
</dbReference>
<keyword evidence="2" id="KW-0378">Hydrolase</keyword>
<dbReference type="Pfam" id="PF10118">
    <property type="entry name" value="Metal_hydrol"/>
    <property type="match status" value="1"/>
</dbReference>
<dbReference type="AlphaFoldDB" id="A0A3M8SVT2"/>
<proteinExistence type="predicted"/>
<dbReference type="InterPro" id="IPR016516">
    <property type="entry name" value="UCP07580"/>
</dbReference>
<protein>
    <submittedName>
        <fullName evidence="2">Metal-dependent hydrolase</fullName>
    </submittedName>
</protein>
<dbReference type="PANTHER" id="PTHR39456:SF1">
    <property type="entry name" value="METAL-DEPENDENT HYDROLASE"/>
    <property type="match status" value="1"/>
</dbReference>
<accession>A0A3M8SVT2</accession>
<reference evidence="2 3" key="1">
    <citation type="submission" date="2018-11" db="EMBL/GenBank/DDBJ databases">
        <title>Lysobacter cryohumiis sp. nov., isolated from soil in the Tianshan Mountains, Xinjiang, China.</title>
        <authorList>
            <person name="Luo Y."/>
            <person name="Sheng H."/>
        </authorList>
    </citation>
    <scope>NUCLEOTIDE SEQUENCE [LARGE SCALE GENOMIC DNA]</scope>
    <source>
        <strain evidence="2 3">ZS60</strain>
    </source>
</reference>